<organism evidence="2 3">
    <name type="scientific">Cristinia sonorae</name>
    <dbReference type="NCBI Taxonomy" id="1940300"/>
    <lineage>
        <taxon>Eukaryota</taxon>
        <taxon>Fungi</taxon>
        <taxon>Dikarya</taxon>
        <taxon>Basidiomycota</taxon>
        <taxon>Agaricomycotina</taxon>
        <taxon>Agaricomycetes</taxon>
        <taxon>Agaricomycetidae</taxon>
        <taxon>Agaricales</taxon>
        <taxon>Pleurotineae</taxon>
        <taxon>Stephanosporaceae</taxon>
        <taxon>Cristinia</taxon>
    </lineage>
</organism>
<evidence type="ECO:0000256" key="1">
    <source>
        <dbReference type="SAM" id="SignalP"/>
    </source>
</evidence>
<accession>A0A8K0XPX7</accession>
<evidence type="ECO:0000313" key="3">
    <source>
        <dbReference type="Proteomes" id="UP000813824"/>
    </source>
</evidence>
<dbReference type="AlphaFoldDB" id="A0A8K0XPX7"/>
<protein>
    <recommendedName>
        <fullName evidence="4">Secreted protein</fullName>
    </recommendedName>
</protein>
<evidence type="ECO:0008006" key="4">
    <source>
        <dbReference type="Google" id="ProtNLM"/>
    </source>
</evidence>
<feature type="signal peptide" evidence="1">
    <location>
        <begin position="1"/>
        <end position="22"/>
    </location>
</feature>
<keyword evidence="3" id="KW-1185">Reference proteome</keyword>
<keyword evidence="1" id="KW-0732">Signal</keyword>
<comment type="caution">
    <text evidence="2">The sequence shown here is derived from an EMBL/GenBank/DDBJ whole genome shotgun (WGS) entry which is preliminary data.</text>
</comment>
<dbReference type="Proteomes" id="UP000813824">
    <property type="component" value="Unassembled WGS sequence"/>
</dbReference>
<proteinExistence type="predicted"/>
<evidence type="ECO:0000313" key="2">
    <source>
        <dbReference type="EMBL" id="KAH8100464.1"/>
    </source>
</evidence>
<feature type="chain" id="PRO_5035437963" description="Secreted protein" evidence="1">
    <location>
        <begin position="23"/>
        <end position="70"/>
    </location>
</feature>
<dbReference type="EMBL" id="JAEVFJ010000015">
    <property type="protein sequence ID" value="KAH8100464.1"/>
    <property type="molecule type" value="Genomic_DNA"/>
</dbReference>
<sequence>MLCVVSMMSAVSYYVLVRICQSMPCHCKTPSEKEEFADQLKPPLITSRSKQYYVRQCQRALVRSNEGLGN</sequence>
<reference evidence="2" key="1">
    <citation type="journal article" date="2021" name="New Phytol.">
        <title>Evolutionary innovations through gain and loss of genes in the ectomycorrhizal Boletales.</title>
        <authorList>
            <person name="Wu G."/>
            <person name="Miyauchi S."/>
            <person name="Morin E."/>
            <person name="Kuo A."/>
            <person name="Drula E."/>
            <person name="Varga T."/>
            <person name="Kohler A."/>
            <person name="Feng B."/>
            <person name="Cao Y."/>
            <person name="Lipzen A."/>
            <person name="Daum C."/>
            <person name="Hundley H."/>
            <person name="Pangilinan J."/>
            <person name="Johnson J."/>
            <person name="Barry K."/>
            <person name="LaButti K."/>
            <person name="Ng V."/>
            <person name="Ahrendt S."/>
            <person name="Min B."/>
            <person name="Choi I.G."/>
            <person name="Park H."/>
            <person name="Plett J.M."/>
            <person name="Magnuson J."/>
            <person name="Spatafora J.W."/>
            <person name="Nagy L.G."/>
            <person name="Henrissat B."/>
            <person name="Grigoriev I.V."/>
            <person name="Yang Z.L."/>
            <person name="Xu J."/>
            <person name="Martin F.M."/>
        </authorList>
    </citation>
    <scope>NUCLEOTIDE SEQUENCE</scope>
    <source>
        <strain evidence="2">KKN 215</strain>
    </source>
</reference>
<gene>
    <name evidence="2" type="ORF">BXZ70DRAFT_937278</name>
</gene>
<name>A0A8K0XPX7_9AGAR</name>